<feature type="domain" description="N-acetyltransferase" evidence="1">
    <location>
        <begin position="18"/>
        <end position="182"/>
    </location>
</feature>
<organism evidence="2 3">
    <name type="scientific">Paenibacillus lutrae</name>
    <dbReference type="NCBI Taxonomy" id="2078573"/>
    <lineage>
        <taxon>Bacteria</taxon>
        <taxon>Bacillati</taxon>
        <taxon>Bacillota</taxon>
        <taxon>Bacilli</taxon>
        <taxon>Bacillales</taxon>
        <taxon>Paenibacillaceae</taxon>
        <taxon>Paenibacillus</taxon>
    </lineage>
</organism>
<dbReference type="PANTHER" id="PTHR43792:SF9">
    <property type="entry name" value="RIBOSOMAL-PROTEIN-ALANINE ACETYLTRANSFERASE"/>
    <property type="match status" value="1"/>
</dbReference>
<dbReference type="Proteomes" id="UP000490800">
    <property type="component" value="Unassembled WGS sequence"/>
</dbReference>
<dbReference type="InterPro" id="IPR016181">
    <property type="entry name" value="Acyl_CoA_acyltransferase"/>
</dbReference>
<dbReference type="Gene3D" id="3.40.630.30">
    <property type="match status" value="1"/>
</dbReference>
<keyword evidence="2" id="KW-0808">Transferase</keyword>
<evidence type="ECO:0000313" key="2">
    <source>
        <dbReference type="EMBL" id="MVO99536.1"/>
    </source>
</evidence>
<evidence type="ECO:0000313" key="3">
    <source>
        <dbReference type="Proteomes" id="UP000490800"/>
    </source>
</evidence>
<dbReference type="RefSeq" id="WP_157334541.1">
    <property type="nucleotide sequence ID" value="NZ_RHLK01000003.1"/>
</dbReference>
<dbReference type="InterPro" id="IPR000182">
    <property type="entry name" value="GNAT_dom"/>
</dbReference>
<keyword evidence="3" id="KW-1185">Reference proteome</keyword>
<dbReference type="OrthoDB" id="9785602at2"/>
<dbReference type="Pfam" id="PF13302">
    <property type="entry name" value="Acetyltransf_3"/>
    <property type="match status" value="1"/>
</dbReference>
<dbReference type="SUPFAM" id="SSF55729">
    <property type="entry name" value="Acyl-CoA N-acyltransferases (Nat)"/>
    <property type="match status" value="1"/>
</dbReference>
<dbReference type="AlphaFoldDB" id="A0A7X3FHN9"/>
<sequence length="186" mass="21506">MKAEDVFKDLPVLETDRTILRKLRLEDAQDIFEYCSDDEVSQYTTWFSHLTLEDTAGFIERVLNAYHNGEAASWGIEHKQTGKLIGTCGFVHWNIAHSKAELGYALSGKFWNQGFMSEVTRRIIQFGFEKMALVRIEARCHLENRGSARVMEKSGMEFEGILRKHIFTKGEYQDVNMYSIIRNNNA</sequence>
<dbReference type="PROSITE" id="PS51186">
    <property type="entry name" value="GNAT"/>
    <property type="match status" value="1"/>
</dbReference>
<dbReference type="EMBL" id="RHLK01000003">
    <property type="protein sequence ID" value="MVO99536.1"/>
    <property type="molecule type" value="Genomic_DNA"/>
</dbReference>
<dbReference type="GO" id="GO:0005737">
    <property type="term" value="C:cytoplasm"/>
    <property type="evidence" value="ECO:0007669"/>
    <property type="project" value="TreeGrafter"/>
</dbReference>
<dbReference type="GO" id="GO:0008999">
    <property type="term" value="F:protein-N-terminal-alanine acetyltransferase activity"/>
    <property type="evidence" value="ECO:0007669"/>
    <property type="project" value="TreeGrafter"/>
</dbReference>
<accession>A0A7X3FHN9</accession>
<name>A0A7X3FHN9_9BACL</name>
<dbReference type="PANTHER" id="PTHR43792">
    <property type="entry name" value="GNAT FAMILY, PUTATIVE (AFU_ORTHOLOGUE AFUA_3G00765)-RELATED-RELATED"/>
    <property type="match status" value="1"/>
</dbReference>
<protein>
    <submittedName>
        <fullName evidence="2">GNAT family N-acetyltransferase</fullName>
    </submittedName>
</protein>
<reference evidence="2 3" key="1">
    <citation type="journal article" date="2019" name="Microorganisms">
        <title>Paenibacillus lutrae sp. nov., A Chitinolytic Species Isolated from A River Otter in Castril Natural Park, Granada, Spain.</title>
        <authorList>
            <person name="Rodriguez M."/>
            <person name="Reina J.C."/>
            <person name="Bejar V."/>
            <person name="Llamas I."/>
        </authorList>
    </citation>
    <scope>NUCLEOTIDE SEQUENCE [LARGE SCALE GENOMIC DNA]</scope>
    <source>
        <strain evidence="2 3">N10</strain>
    </source>
</reference>
<dbReference type="InterPro" id="IPR051531">
    <property type="entry name" value="N-acetyltransferase"/>
</dbReference>
<evidence type="ECO:0000259" key="1">
    <source>
        <dbReference type="PROSITE" id="PS51186"/>
    </source>
</evidence>
<gene>
    <name evidence="2" type="ORF">EDM21_08340</name>
</gene>
<proteinExistence type="predicted"/>
<comment type="caution">
    <text evidence="2">The sequence shown here is derived from an EMBL/GenBank/DDBJ whole genome shotgun (WGS) entry which is preliminary data.</text>
</comment>